<dbReference type="PATRIC" id="fig|1359199.3.peg.1537"/>
<accession>A0A0F3PF62</accession>
<proteinExistence type="predicted"/>
<evidence type="ECO:0000313" key="2">
    <source>
        <dbReference type="Proteomes" id="UP000033591"/>
    </source>
</evidence>
<dbReference type="EMBL" id="LAOC01000001">
    <property type="protein sequence ID" value="KJV78928.1"/>
    <property type="molecule type" value="Genomic_DNA"/>
</dbReference>
<protein>
    <submittedName>
        <fullName evidence="1">Uncharacterized protein</fullName>
    </submittedName>
</protein>
<dbReference type="Proteomes" id="UP000033591">
    <property type="component" value="Unassembled WGS sequence"/>
</dbReference>
<sequence>MIKAHVFKYSQVILTKRELATIKFSEYSGLSSIPDIATMAQEEEKPNGIID</sequence>
<evidence type="ECO:0000313" key="1">
    <source>
        <dbReference type="EMBL" id="KJV78928.1"/>
    </source>
</evidence>
<dbReference type="AlphaFoldDB" id="A0A0F3PF62"/>
<dbReference type="RefSeq" id="WP_014365641.1">
    <property type="nucleotide sequence ID" value="NZ_LAOC01000001.1"/>
</dbReference>
<gene>
    <name evidence="1" type="ORF">RMAECT_1553</name>
</gene>
<name>A0A0F3PF62_RICRH</name>
<organism evidence="1 2">
    <name type="scientific">Rickettsia rhipicephali str. Ect</name>
    <dbReference type="NCBI Taxonomy" id="1359199"/>
    <lineage>
        <taxon>Bacteria</taxon>
        <taxon>Pseudomonadati</taxon>
        <taxon>Pseudomonadota</taxon>
        <taxon>Alphaproteobacteria</taxon>
        <taxon>Rickettsiales</taxon>
        <taxon>Rickettsiaceae</taxon>
        <taxon>Rickettsieae</taxon>
        <taxon>Rickettsia</taxon>
        <taxon>spotted fever group</taxon>
    </lineage>
</organism>
<reference evidence="1 2" key="1">
    <citation type="submission" date="2015-01" db="EMBL/GenBank/DDBJ databases">
        <title>Genome Sequencing of Rickettsiales.</title>
        <authorList>
            <person name="Daugherty S.C."/>
            <person name="Su Q."/>
            <person name="Abolude K."/>
            <person name="Beier-Sexton M."/>
            <person name="Carlyon J.A."/>
            <person name="Carter R."/>
            <person name="Day N.P."/>
            <person name="Dumler S.J."/>
            <person name="Dyachenko V."/>
            <person name="Godinez A."/>
            <person name="Kurtti T.J."/>
            <person name="Lichay M."/>
            <person name="Mullins K.E."/>
            <person name="Ott S."/>
            <person name="Pappas-Brown V."/>
            <person name="Paris D.H."/>
            <person name="Patel P."/>
            <person name="Richards A.L."/>
            <person name="Sadzewicz L."/>
            <person name="Sears K."/>
            <person name="Seidman D."/>
            <person name="Sengamalay N."/>
            <person name="Stenos J."/>
            <person name="Tallon L.J."/>
            <person name="Vincent G."/>
            <person name="Fraser C.M."/>
            <person name="Munderloh U."/>
            <person name="Dunning-Hotopp J.C."/>
        </authorList>
    </citation>
    <scope>NUCLEOTIDE SEQUENCE [LARGE SCALE GENOMIC DNA]</scope>
    <source>
        <strain evidence="1 2">Ect</strain>
    </source>
</reference>
<comment type="caution">
    <text evidence="1">The sequence shown here is derived from an EMBL/GenBank/DDBJ whole genome shotgun (WGS) entry which is preliminary data.</text>
</comment>